<organism evidence="7 8">
    <name type="scientific">Propionispora vibrioides</name>
    <dbReference type="NCBI Taxonomy" id="112903"/>
    <lineage>
        <taxon>Bacteria</taxon>
        <taxon>Bacillati</taxon>
        <taxon>Bacillota</taxon>
        <taxon>Negativicutes</taxon>
        <taxon>Selenomonadales</taxon>
        <taxon>Sporomusaceae</taxon>
        <taxon>Propionispora</taxon>
    </lineage>
</organism>
<reference evidence="7 8" key="1">
    <citation type="submission" date="2016-10" db="EMBL/GenBank/DDBJ databases">
        <authorList>
            <person name="de Groot N.N."/>
        </authorList>
    </citation>
    <scope>NUCLEOTIDE SEQUENCE [LARGE SCALE GENOMIC DNA]</scope>
    <source>
        <strain evidence="7 8">DSM 13305</strain>
    </source>
</reference>
<feature type="transmembrane region" description="Helical" evidence="6">
    <location>
        <begin position="75"/>
        <end position="94"/>
    </location>
</feature>
<sequence length="134" mass="14691">MLNYFSEVKCVFLALAAAGGLAYAMLLIWGKPALANGLLAGLLISAVYFLMMCFRIRKTAELPLRSALLHMRQGWLLRLIFIACSAFLAMQIPALDILGVIAGLFLLHVVVFLHAVRLAVRDGKSVCTKDNRKG</sequence>
<dbReference type="GO" id="GO:0005886">
    <property type="term" value="C:plasma membrane"/>
    <property type="evidence" value="ECO:0007669"/>
    <property type="project" value="UniProtKB-SubCell"/>
</dbReference>
<keyword evidence="8" id="KW-1185">Reference proteome</keyword>
<evidence type="ECO:0000256" key="1">
    <source>
        <dbReference type="ARBA" id="ARBA00004651"/>
    </source>
</evidence>
<keyword evidence="4 6" id="KW-1133">Transmembrane helix</keyword>
<dbReference type="STRING" id="112903.SAMN04490178_10279"/>
<protein>
    <submittedName>
        <fullName evidence="7">ATP synthase I chain</fullName>
    </submittedName>
</protein>
<dbReference type="Proteomes" id="UP000198847">
    <property type="component" value="Unassembled WGS sequence"/>
</dbReference>
<feature type="transmembrane region" description="Helical" evidence="6">
    <location>
        <begin position="100"/>
        <end position="120"/>
    </location>
</feature>
<dbReference type="AlphaFoldDB" id="A0A1H8PU85"/>
<dbReference type="OrthoDB" id="1681512at2"/>
<keyword evidence="3 6" id="KW-0812">Transmembrane</keyword>
<dbReference type="RefSeq" id="WP_091743797.1">
    <property type="nucleotide sequence ID" value="NZ_FODY01000002.1"/>
</dbReference>
<dbReference type="EMBL" id="FODY01000002">
    <property type="protein sequence ID" value="SEO45247.1"/>
    <property type="molecule type" value="Genomic_DNA"/>
</dbReference>
<evidence type="ECO:0000256" key="5">
    <source>
        <dbReference type="ARBA" id="ARBA00023136"/>
    </source>
</evidence>
<evidence type="ECO:0000256" key="2">
    <source>
        <dbReference type="ARBA" id="ARBA00022475"/>
    </source>
</evidence>
<name>A0A1H8PU85_9FIRM</name>
<evidence type="ECO:0000256" key="3">
    <source>
        <dbReference type="ARBA" id="ARBA00022692"/>
    </source>
</evidence>
<evidence type="ECO:0000256" key="6">
    <source>
        <dbReference type="SAM" id="Phobius"/>
    </source>
</evidence>
<feature type="transmembrane region" description="Helical" evidence="6">
    <location>
        <begin position="34"/>
        <end position="54"/>
    </location>
</feature>
<evidence type="ECO:0000256" key="4">
    <source>
        <dbReference type="ARBA" id="ARBA00022989"/>
    </source>
</evidence>
<gene>
    <name evidence="7" type="ORF">SAMN04490178_10279</name>
</gene>
<comment type="subcellular location">
    <subcellularLocation>
        <location evidence="1">Cell membrane</location>
        <topology evidence="1">Multi-pass membrane protein</topology>
    </subcellularLocation>
</comment>
<evidence type="ECO:0000313" key="8">
    <source>
        <dbReference type="Proteomes" id="UP000198847"/>
    </source>
</evidence>
<keyword evidence="5 6" id="KW-0472">Membrane</keyword>
<accession>A0A1H8PU85</accession>
<dbReference type="InterPro" id="IPR005598">
    <property type="entry name" value="ATP_synth_I"/>
</dbReference>
<dbReference type="Pfam" id="PF03899">
    <property type="entry name" value="ATP-synt_I"/>
    <property type="match status" value="1"/>
</dbReference>
<keyword evidence="2" id="KW-1003">Cell membrane</keyword>
<evidence type="ECO:0000313" key="7">
    <source>
        <dbReference type="EMBL" id="SEO45247.1"/>
    </source>
</evidence>
<proteinExistence type="predicted"/>